<dbReference type="EMBL" id="JARGEI010000001">
    <property type="protein sequence ID" value="KAJ8737103.1"/>
    <property type="molecule type" value="Genomic_DNA"/>
</dbReference>
<proteinExistence type="predicted"/>
<sequence length="269" mass="30009">MSWAFQEKTKLSVCDWFGTRHNVGSIVRSTMSRLACLLAVAGAASAQLTLDGTRCGQLTCQLEEYCSPDTNRCAPCSVACNKTSHNYDAGLCIKECQGYLLDLRYLRRSEDTHPPGDLSGVQRQAQTALIISAVALAILVLVLIIVCRGKFSWRYIKQKFQPAKNRVKQYPNDLTHHNPHAEMPKPKHELKLEIRNPEPAKRPQQPLNARDLETRTSQTEKSQGATTPKTISTALSNRHPAEDTTLDFSYDNMGMNVTPPEQAATTHKF</sequence>
<accession>A0AAD7Z1G4</accession>
<protein>
    <recommendedName>
        <fullName evidence="5">Protein grindelwald</fullName>
    </recommendedName>
</protein>
<feature type="compositionally biased region" description="Polar residues" evidence="1">
    <location>
        <begin position="215"/>
        <end position="236"/>
    </location>
</feature>
<feature type="compositionally biased region" description="Basic and acidic residues" evidence="1">
    <location>
        <begin position="174"/>
        <end position="186"/>
    </location>
</feature>
<reference evidence="3" key="1">
    <citation type="submission" date="2023-03" db="EMBL/GenBank/DDBJ databases">
        <title>Chromosome-level genomes of two armyworms, Mythimna separata and Mythimna loreyi, provide insights into the biosynthesis and reception of sex pheromones.</title>
        <authorList>
            <person name="Zhao H."/>
        </authorList>
    </citation>
    <scope>NUCLEOTIDE SEQUENCE</scope>
    <source>
        <strain evidence="3">BeijingLab</strain>
        <tissue evidence="3">Pupa</tissue>
    </source>
</reference>
<evidence type="ECO:0000256" key="1">
    <source>
        <dbReference type="SAM" id="MobiDB-lite"/>
    </source>
</evidence>
<keyword evidence="2" id="KW-1133">Transmembrane helix</keyword>
<keyword evidence="2" id="KW-0472">Membrane</keyword>
<keyword evidence="4" id="KW-1185">Reference proteome</keyword>
<organism evidence="3 4">
    <name type="scientific">Mythimna separata</name>
    <name type="common">Oriental armyworm</name>
    <name type="synonym">Pseudaletia separata</name>
    <dbReference type="NCBI Taxonomy" id="271217"/>
    <lineage>
        <taxon>Eukaryota</taxon>
        <taxon>Metazoa</taxon>
        <taxon>Ecdysozoa</taxon>
        <taxon>Arthropoda</taxon>
        <taxon>Hexapoda</taxon>
        <taxon>Insecta</taxon>
        <taxon>Pterygota</taxon>
        <taxon>Neoptera</taxon>
        <taxon>Endopterygota</taxon>
        <taxon>Lepidoptera</taxon>
        <taxon>Glossata</taxon>
        <taxon>Ditrysia</taxon>
        <taxon>Noctuoidea</taxon>
        <taxon>Noctuidae</taxon>
        <taxon>Noctuinae</taxon>
        <taxon>Hadenini</taxon>
        <taxon>Mythimna</taxon>
    </lineage>
</organism>
<feature type="region of interest" description="Disordered" evidence="1">
    <location>
        <begin position="196"/>
        <end position="269"/>
    </location>
</feature>
<evidence type="ECO:0008006" key="5">
    <source>
        <dbReference type="Google" id="ProtNLM"/>
    </source>
</evidence>
<dbReference type="AlphaFoldDB" id="A0AAD7Z1G4"/>
<evidence type="ECO:0000313" key="3">
    <source>
        <dbReference type="EMBL" id="KAJ8737103.1"/>
    </source>
</evidence>
<comment type="caution">
    <text evidence="3">The sequence shown here is derived from an EMBL/GenBank/DDBJ whole genome shotgun (WGS) entry which is preliminary data.</text>
</comment>
<keyword evidence="2" id="KW-0812">Transmembrane</keyword>
<feature type="transmembrane region" description="Helical" evidence="2">
    <location>
        <begin position="128"/>
        <end position="147"/>
    </location>
</feature>
<evidence type="ECO:0000256" key="2">
    <source>
        <dbReference type="SAM" id="Phobius"/>
    </source>
</evidence>
<gene>
    <name evidence="3" type="ORF">PYW07_000374</name>
</gene>
<feature type="region of interest" description="Disordered" evidence="1">
    <location>
        <begin position="167"/>
        <end position="186"/>
    </location>
</feature>
<evidence type="ECO:0000313" key="4">
    <source>
        <dbReference type="Proteomes" id="UP001231518"/>
    </source>
</evidence>
<dbReference type="Proteomes" id="UP001231518">
    <property type="component" value="Chromosome 1"/>
</dbReference>
<name>A0AAD7Z1G4_MYTSE</name>